<dbReference type="Proteomes" id="UP000601736">
    <property type="component" value="Unassembled WGS sequence"/>
</dbReference>
<evidence type="ECO:0000313" key="2">
    <source>
        <dbReference type="EMBL" id="CAE6508456.1"/>
    </source>
</evidence>
<gene>
    <name evidence="2" type="ORF">NMYAN_30017</name>
</gene>
<dbReference type="PROSITE" id="PS51257">
    <property type="entry name" value="PROKAR_LIPOPROTEIN"/>
    <property type="match status" value="1"/>
</dbReference>
<comment type="caution">
    <text evidence="2">The sequence shown here is derived from an EMBL/GenBank/DDBJ whole genome shotgun (WGS) entry which is preliminary data.</text>
</comment>
<name>A0A8H8Z2A4_9PROT</name>
<feature type="signal peptide" evidence="1">
    <location>
        <begin position="1"/>
        <end position="26"/>
    </location>
</feature>
<reference evidence="2" key="1">
    <citation type="submission" date="2021-02" db="EMBL/GenBank/DDBJ databases">
        <authorList>
            <person name="Han P."/>
        </authorList>
    </citation>
    <scope>NUCLEOTIDE SEQUENCE</scope>
    <source>
        <strain evidence="2">Nitrosomonas nitrosa 18-3D</strain>
    </source>
</reference>
<keyword evidence="1" id="KW-0732">Signal</keyword>
<dbReference type="AlphaFoldDB" id="A0A8H8Z2A4"/>
<organism evidence="2 3">
    <name type="scientific">Nitrosomonas nitrosa</name>
    <dbReference type="NCBI Taxonomy" id="52442"/>
    <lineage>
        <taxon>Bacteria</taxon>
        <taxon>Pseudomonadati</taxon>
        <taxon>Pseudomonadota</taxon>
        <taxon>Betaproteobacteria</taxon>
        <taxon>Nitrosomonadales</taxon>
        <taxon>Nitrosomonadaceae</taxon>
        <taxon>Nitrosomonas</taxon>
    </lineage>
</organism>
<dbReference type="RefSeq" id="WP_204799997.1">
    <property type="nucleotide sequence ID" value="NZ_CAJNAP010000023.1"/>
</dbReference>
<protein>
    <recommendedName>
        <fullName evidence="4">Lipoprotein</fullName>
    </recommendedName>
</protein>
<sequence>MCKHSQLLPALLCALLFACNSTSKLAHKEYVPYKSDVSWQCPEFRQSFYYQNYLLNSSPKVMGILEETYSKYTCEEWEEYNAEIERKVMARQAELEAEIKAKRKLLKPYNGDVIQCRKNYDSSLTCDDYPFYSTYKPSIP</sequence>
<evidence type="ECO:0008006" key="4">
    <source>
        <dbReference type="Google" id="ProtNLM"/>
    </source>
</evidence>
<feature type="chain" id="PRO_5034790206" description="Lipoprotein" evidence="1">
    <location>
        <begin position="27"/>
        <end position="140"/>
    </location>
</feature>
<evidence type="ECO:0000256" key="1">
    <source>
        <dbReference type="SAM" id="SignalP"/>
    </source>
</evidence>
<proteinExistence type="predicted"/>
<dbReference type="EMBL" id="CAJNAP010000023">
    <property type="protein sequence ID" value="CAE6508456.1"/>
    <property type="molecule type" value="Genomic_DNA"/>
</dbReference>
<evidence type="ECO:0000313" key="3">
    <source>
        <dbReference type="Proteomes" id="UP000601736"/>
    </source>
</evidence>
<accession>A0A8H8Z2A4</accession>